<keyword evidence="4" id="KW-0223">Dioxygenase</keyword>
<evidence type="ECO:0000256" key="1">
    <source>
        <dbReference type="ARBA" id="ARBA00001961"/>
    </source>
</evidence>
<dbReference type="Pfam" id="PF13621">
    <property type="entry name" value="Cupin_8"/>
    <property type="match status" value="1"/>
</dbReference>
<dbReference type="InterPro" id="IPR006620">
    <property type="entry name" value="Pro_4_hyd_alph"/>
</dbReference>
<dbReference type="InterPro" id="IPR041667">
    <property type="entry name" value="Cupin_8"/>
</dbReference>
<evidence type="ECO:0000256" key="3">
    <source>
        <dbReference type="ARBA" id="ARBA00022896"/>
    </source>
</evidence>
<dbReference type="RefSeq" id="WP_147256488.1">
    <property type="nucleotide sequence ID" value="NZ_VIWU01000001.1"/>
</dbReference>
<dbReference type="SMART" id="SM00558">
    <property type="entry name" value="JmjC"/>
    <property type="match status" value="1"/>
</dbReference>
<evidence type="ECO:0000256" key="2">
    <source>
        <dbReference type="ARBA" id="ARBA00022723"/>
    </source>
</evidence>
<dbReference type="Proteomes" id="UP000321261">
    <property type="component" value="Unassembled WGS sequence"/>
</dbReference>
<dbReference type="PROSITE" id="PS51184">
    <property type="entry name" value="JMJC"/>
    <property type="match status" value="1"/>
</dbReference>
<dbReference type="InterPro" id="IPR044862">
    <property type="entry name" value="Pro_4_hyd_alph_FE2OG_OXY"/>
</dbReference>
<keyword evidence="2" id="KW-0479">Metal-binding</keyword>
<reference evidence="9 10" key="1">
    <citation type="submission" date="2019-06" db="EMBL/GenBank/DDBJ databases">
        <title>Sequencing the genomes of 1000 actinobacteria strains.</title>
        <authorList>
            <person name="Klenk H.-P."/>
        </authorList>
    </citation>
    <scope>NUCLEOTIDE SEQUENCE [LARGE SCALE GENOMIC DNA]</scope>
    <source>
        <strain evidence="9 10">DSM 45671</strain>
    </source>
</reference>
<dbReference type="PANTHER" id="PTHR12461:SF105">
    <property type="entry name" value="HYPOXIA-INDUCIBLE FACTOR 1-ALPHA INHIBITOR"/>
    <property type="match status" value="1"/>
</dbReference>
<dbReference type="SMART" id="SM00702">
    <property type="entry name" value="P4Hc"/>
    <property type="match status" value="1"/>
</dbReference>
<evidence type="ECO:0000313" key="9">
    <source>
        <dbReference type="EMBL" id="TWF77280.1"/>
    </source>
</evidence>
<dbReference type="GO" id="GO:0051213">
    <property type="term" value="F:dioxygenase activity"/>
    <property type="evidence" value="ECO:0007669"/>
    <property type="project" value="UniProtKB-KW"/>
</dbReference>
<dbReference type="Gene3D" id="2.60.120.650">
    <property type="entry name" value="Cupin"/>
    <property type="match status" value="1"/>
</dbReference>
<protein>
    <submittedName>
        <fullName evidence="9">2-oxoglutarate-Fe(II)-dependent oxygenase superfamily protein</fullName>
    </submittedName>
</protein>
<evidence type="ECO:0000256" key="4">
    <source>
        <dbReference type="ARBA" id="ARBA00022964"/>
    </source>
</evidence>
<comment type="cofactor">
    <cofactor evidence="1">
        <name>L-ascorbate</name>
        <dbReference type="ChEBI" id="CHEBI:38290"/>
    </cofactor>
</comment>
<keyword evidence="10" id="KW-1185">Reference proteome</keyword>
<dbReference type="GO" id="GO:0031418">
    <property type="term" value="F:L-ascorbic acid binding"/>
    <property type="evidence" value="ECO:0007669"/>
    <property type="project" value="UniProtKB-KW"/>
</dbReference>
<dbReference type="AlphaFoldDB" id="A0A561SQX9"/>
<evidence type="ECO:0000256" key="5">
    <source>
        <dbReference type="ARBA" id="ARBA00023002"/>
    </source>
</evidence>
<sequence length="504" mass="56688">MSTFCSYAGALGAEHNAVIYATAVGGRDGFQESRVVRRGVDRQVRASTVLYADRLTGVVGVVRDAVLARLEQARRVLEIPEFDVGTVEFQLTSHNDGEFFGPHTDAASPDTATRMLTFVYYVHREPKGYTGGELVFHGPDGKEELFNPENDTLVLFDPRISHEVRPISCPSGTFEDGRFTLNGWVHRRTASRSSSAFFDQKIFTPVRQWSRRGAGVGAAPPSRPRMEDAQHLRDLLLLYGDLHRTGSSPRTVDVRPALDADTFFDEYYARNRPVMIPGGIADCEAVRDWSPEFLAQRYSDVRIEITSGRDAMPDYERRYRETIEVVTLAELARRLAAAGKTNDFYVVARNNVLDRSELRALRDALTPPPGIVDNTDRRAGATKLWIGPQGTVTPMHFDEHSILFAQVHGRKHFKLAPSFDHPRMYAHHTWYSAVDPESVDLHQYPLFADVSLMDVVLGPGDCLFLPVGWWHWAKSLSVSISATFSSFDRPWRNTALGRRQHQPT</sequence>
<evidence type="ECO:0000313" key="10">
    <source>
        <dbReference type="Proteomes" id="UP000321261"/>
    </source>
</evidence>
<dbReference type="PANTHER" id="PTHR12461">
    <property type="entry name" value="HYPOXIA-INDUCIBLE FACTOR 1 ALPHA INHIBITOR-RELATED"/>
    <property type="match status" value="1"/>
</dbReference>
<proteinExistence type="predicted"/>
<evidence type="ECO:0000256" key="6">
    <source>
        <dbReference type="ARBA" id="ARBA00023004"/>
    </source>
</evidence>
<keyword evidence="5" id="KW-0560">Oxidoreductase</keyword>
<dbReference type="Pfam" id="PF13640">
    <property type="entry name" value="2OG-FeII_Oxy_3"/>
    <property type="match status" value="1"/>
</dbReference>
<dbReference type="InterPro" id="IPR005123">
    <property type="entry name" value="Oxoglu/Fe-dep_dioxygenase_dom"/>
</dbReference>
<dbReference type="SUPFAM" id="SSF51197">
    <property type="entry name" value="Clavaminate synthase-like"/>
    <property type="match status" value="1"/>
</dbReference>
<evidence type="ECO:0000259" key="7">
    <source>
        <dbReference type="PROSITE" id="PS51184"/>
    </source>
</evidence>
<name>A0A561SQX9_9PSEU</name>
<dbReference type="OrthoDB" id="9764016at2"/>
<organism evidence="9 10">
    <name type="scientific">Pseudonocardia hierapolitana</name>
    <dbReference type="NCBI Taxonomy" id="1128676"/>
    <lineage>
        <taxon>Bacteria</taxon>
        <taxon>Bacillati</taxon>
        <taxon>Actinomycetota</taxon>
        <taxon>Actinomycetes</taxon>
        <taxon>Pseudonocardiales</taxon>
        <taxon>Pseudonocardiaceae</taxon>
        <taxon>Pseudonocardia</taxon>
    </lineage>
</organism>
<keyword evidence="6" id="KW-0408">Iron</keyword>
<dbReference type="GO" id="GO:0005506">
    <property type="term" value="F:iron ion binding"/>
    <property type="evidence" value="ECO:0007669"/>
    <property type="project" value="InterPro"/>
</dbReference>
<dbReference type="EMBL" id="VIWU01000001">
    <property type="protein sequence ID" value="TWF77280.1"/>
    <property type="molecule type" value="Genomic_DNA"/>
</dbReference>
<feature type="domain" description="Fe2OG dioxygenase" evidence="8">
    <location>
        <begin position="69"/>
        <end position="187"/>
    </location>
</feature>
<dbReference type="InterPro" id="IPR003347">
    <property type="entry name" value="JmjC_dom"/>
</dbReference>
<feature type="domain" description="JmjC" evidence="7">
    <location>
        <begin position="356"/>
        <end position="501"/>
    </location>
</feature>
<gene>
    <name evidence="9" type="ORF">FHX44_113185</name>
</gene>
<accession>A0A561SQX9</accession>
<dbReference type="Gene3D" id="2.60.120.620">
    <property type="entry name" value="q2cbj1_9rhob like domain"/>
    <property type="match status" value="1"/>
</dbReference>
<dbReference type="PROSITE" id="PS51471">
    <property type="entry name" value="FE2OG_OXY"/>
    <property type="match status" value="1"/>
</dbReference>
<evidence type="ECO:0000259" key="8">
    <source>
        <dbReference type="PROSITE" id="PS51471"/>
    </source>
</evidence>
<keyword evidence="3" id="KW-0847">Vitamin C</keyword>
<dbReference type="GO" id="GO:0016705">
    <property type="term" value="F:oxidoreductase activity, acting on paired donors, with incorporation or reduction of molecular oxygen"/>
    <property type="evidence" value="ECO:0007669"/>
    <property type="project" value="InterPro"/>
</dbReference>
<comment type="caution">
    <text evidence="9">The sequence shown here is derived from an EMBL/GenBank/DDBJ whole genome shotgun (WGS) entry which is preliminary data.</text>
</comment>